<dbReference type="PANTHER" id="PTHR30603">
    <property type="entry name" value="RNA POLYMERASE SIGMA FACTOR RPO"/>
    <property type="match status" value="1"/>
</dbReference>
<feature type="domain" description="RNA polymerase sigma-70" evidence="8">
    <location>
        <begin position="441"/>
        <end position="467"/>
    </location>
</feature>
<dbReference type="InterPro" id="IPR000943">
    <property type="entry name" value="RNA_pol_sigma70"/>
</dbReference>
<evidence type="ECO:0000256" key="3">
    <source>
        <dbReference type="ARBA" id="ARBA00023082"/>
    </source>
</evidence>
<dbReference type="EMBL" id="SJPI01000002">
    <property type="protein sequence ID" value="TWT51323.1"/>
    <property type="molecule type" value="Genomic_DNA"/>
</dbReference>
<dbReference type="InterPro" id="IPR009042">
    <property type="entry name" value="RNA_pol_sigma70_r1_2"/>
</dbReference>
<dbReference type="InterPro" id="IPR007624">
    <property type="entry name" value="RNA_pol_sigma70_r3"/>
</dbReference>
<keyword evidence="4 6" id="KW-0238">DNA-binding</keyword>
<dbReference type="SUPFAM" id="SSF88659">
    <property type="entry name" value="Sigma3 and sigma4 domains of RNA polymerase sigma factors"/>
    <property type="match status" value="2"/>
</dbReference>
<dbReference type="OrthoDB" id="245222at2"/>
<dbReference type="Pfam" id="PF04539">
    <property type="entry name" value="Sigma70_r3"/>
    <property type="match status" value="1"/>
</dbReference>
<dbReference type="RefSeq" id="WP_146516396.1">
    <property type="nucleotide sequence ID" value="NZ_SJPI01000002.1"/>
</dbReference>
<dbReference type="InterPro" id="IPR050239">
    <property type="entry name" value="Sigma-70_RNA_pol_init_factors"/>
</dbReference>
<evidence type="ECO:0000256" key="6">
    <source>
        <dbReference type="RuleBase" id="RU362124"/>
    </source>
</evidence>
<evidence type="ECO:0000256" key="2">
    <source>
        <dbReference type="ARBA" id="ARBA00023015"/>
    </source>
</evidence>
<dbReference type="InterPro" id="IPR007627">
    <property type="entry name" value="RNA_pol_sigma70_r2"/>
</dbReference>
<evidence type="ECO:0000256" key="4">
    <source>
        <dbReference type="ARBA" id="ARBA00023125"/>
    </source>
</evidence>
<dbReference type="CDD" id="cd06171">
    <property type="entry name" value="Sigma70_r4"/>
    <property type="match status" value="1"/>
</dbReference>
<gene>
    <name evidence="9" type="primary">rpoD_2</name>
    <name evidence="9" type="ORF">Pla22_41000</name>
</gene>
<dbReference type="AlphaFoldDB" id="A0A5C5WMT9"/>
<dbReference type="InterPro" id="IPR014284">
    <property type="entry name" value="RNA_pol_sigma-70_dom"/>
</dbReference>
<dbReference type="PROSITE" id="PS00715">
    <property type="entry name" value="SIGMA70_1"/>
    <property type="match status" value="1"/>
</dbReference>
<evidence type="ECO:0000313" key="10">
    <source>
        <dbReference type="Proteomes" id="UP000316598"/>
    </source>
</evidence>
<dbReference type="SUPFAM" id="SSF88946">
    <property type="entry name" value="Sigma2 domain of RNA polymerase sigma factors"/>
    <property type="match status" value="1"/>
</dbReference>
<comment type="similarity">
    <text evidence="1 6">Belongs to the sigma-70 factor family.</text>
</comment>
<dbReference type="GO" id="GO:0016987">
    <property type="term" value="F:sigma factor activity"/>
    <property type="evidence" value="ECO:0007669"/>
    <property type="project" value="UniProtKB-KW"/>
</dbReference>
<protein>
    <recommendedName>
        <fullName evidence="6">RNA polymerase sigma factor</fullName>
    </recommendedName>
</protein>
<keyword evidence="2 6" id="KW-0805">Transcription regulation</keyword>
<evidence type="ECO:0000259" key="7">
    <source>
        <dbReference type="PROSITE" id="PS00715"/>
    </source>
</evidence>
<keyword evidence="3 6" id="KW-0731">Sigma factor</keyword>
<dbReference type="PANTHER" id="PTHR30603:SF60">
    <property type="entry name" value="RNA POLYMERASE SIGMA FACTOR RPOD"/>
    <property type="match status" value="1"/>
</dbReference>
<evidence type="ECO:0000313" key="9">
    <source>
        <dbReference type="EMBL" id="TWT51323.1"/>
    </source>
</evidence>
<dbReference type="InterPro" id="IPR036388">
    <property type="entry name" value="WH-like_DNA-bd_sf"/>
</dbReference>
<evidence type="ECO:0000256" key="5">
    <source>
        <dbReference type="ARBA" id="ARBA00023163"/>
    </source>
</evidence>
<proteinExistence type="inferred from homology"/>
<dbReference type="NCBIfam" id="TIGR02937">
    <property type="entry name" value="sigma70-ECF"/>
    <property type="match status" value="1"/>
</dbReference>
<dbReference type="GO" id="GO:0003677">
    <property type="term" value="F:DNA binding"/>
    <property type="evidence" value="ECO:0007669"/>
    <property type="project" value="UniProtKB-KW"/>
</dbReference>
<dbReference type="PROSITE" id="PS00716">
    <property type="entry name" value="SIGMA70_2"/>
    <property type="match status" value="1"/>
</dbReference>
<sequence>MVSLYNPDFDPIALDVTASVVGGDVTASRVSNPGRTKYADDQADTLGLYLEEIARTSLLTSGDEYALAVAMDAARAQFRREMLRIGFVADAVMEELQAVVDGDSRIDRALDHSVADANSKKAVIACLPQNLKTARGLRLSLREEFKAAASPKTSPRRRKQAFKQFLKLREHSIELIDEFELRLTFLEEHYQDLRPVAVNIGNKRRSQPLTPDESLVLRRSMHSRRGFSRRILRIEKAYNEYLDLKSKLVEANLRLVVSVAKKYRNRGLSFLDLIQEGNAGLMRAVEKFEHRRGFKLSTYATWWIRQAIGRAVAEQGRAVRVPAQVISEMNQIGREKTKFVQQTGRQPSKIELAKITNTSTERLAILERIAETPVSLNQRSAVGSQQEFGNLLPDRSKATPSETADAVELRRRCSELLSKLNEREQKILRMRYGFGTYFPHTLAEVAAEFQLSRERVRQIERAAIRKLKNEGASRFLGQFLSA</sequence>
<organism evidence="9 10">
    <name type="scientific">Rubripirellula amarantea</name>
    <dbReference type="NCBI Taxonomy" id="2527999"/>
    <lineage>
        <taxon>Bacteria</taxon>
        <taxon>Pseudomonadati</taxon>
        <taxon>Planctomycetota</taxon>
        <taxon>Planctomycetia</taxon>
        <taxon>Pirellulales</taxon>
        <taxon>Pirellulaceae</taxon>
        <taxon>Rubripirellula</taxon>
    </lineage>
</organism>
<keyword evidence="10" id="KW-1185">Reference proteome</keyword>
<reference evidence="9 10" key="1">
    <citation type="submission" date="2019-02" db="EMBL/GenBank/DDBJ databases">
        <title>Deep-cultivation of Planctomycetes and their phenomic and genomic characterization uncovers novel biology.</title>
        <authorList>
            <person name="Wiegand S."/>
            <person name="Jogler M."/>
            <person name="Boedeker C."/>
            <person name="Pinto D."/>
            <person name="Vollmers J."/>
            <person name="Rivas-Marin E."/>
            <person name="Kohn T."/>
            <person name="Peeters S.H."/>
            <person name="Heuer A."/>
            <person name="Rast P."/>
            <person name="Oberbeckmann S."/>
            <person name="Bunk B."/>
            <person name="Jeske O."/>
            <person name="Meyerdierks A."/>
            <person name="Storesund J.E."/>
            <person name="Kallscheuer N."/>
            <person name="Luecker S."/>
            <person name="Lage O.M."/>
            <person name="Pohl T."/>
            <person name="Merkel B.J."/>
            <person name="Hornburger P."/>
            <person name="Mueller R.-W."/>
            <person name="Bruemmer F."/>
            <person name="Labrenz M."/>
            <person name="Spormann A.M."/>
            <person name="Op Den Camp H."/>
            <person name="Overmann J."/>
            <person name="Amann R."/>
            <person name="Jetten M.S.M."/>
            <person name="Mascher T."/>
            <person name="Medema M.H."/>
            <person name="Devos D.P."/>
            <person name="Kaster A.-K."/>
            <person name="Ovreas L."/>
            <person name="Rohde M."/>
            <person name="Galperin M.Y."/>
            <person name="Jogler C."/>
        </authorList>
    </citation>
    <scope>NUCLEOTIDE SEQUENCE [LARGE SCALE GENOMIC DNA]</scope>
    <source>
        <strain evidence="9 10">Pla22</strain>
    </source>
</reference>
<dbReference type="Pfam" id="PF00140">
    <property type="entry name" value="Sigma70_r1_2"/>
    <property type="match status" value="1"/>
</dbReference>
<comment type="caution">
    <text evidence="9">The sequence shown here is derived from an EMBL/GenBank/DDBJ whole genome shotgun (WGS) entry which is preliminary data.</text>
</comment>
<evidence type="ECO:0000256" key="1">
    <source>
        <dbReference type="ARBA" id="ARBA00007788"/>
    </source>
</evidence>
<dbReference type="Gene3D" id="1.10.601.10">
    <property type="entry name" value="RNA Polymerase Primary Sigma Factor"/>
    <property type="match status" value="2"/>
</dbReference>
<dbReference type="InterPro" id="IPR013324">
    <property type="entry name" value="RNA_pol_sigma_r3/r4-like"/>
</dbReference>
<feature type="domain" description="RNA polymerase sigma-70" evidence="7">
    <location>
        <begin position="272"/>
        <end position="285"/>
    </location>
</feature>
<dbReference type="Pfam" id="PF04542">
    <property type="entry name" value="Sigma70_r2"/>
    <property type="match status" value="1"/>
</dbReference>
<dbReference type="Pfam" id="PF04545">
    <property type="entry name" value="Sigma70_r4"/>
    <property type="match status" value="1"/>
</dbReference>
<keyword evidence="5 6" id="KW-0804">Transcription</keyword>
<comment type="function">
    <text evidence="6">Sigma factors are initiation factors that promote the attachment of RNA polymerase to specific initiation sites and are then released.</text>
</comment>
<dbReference type="PRINTS" id="PR00046">
    <property type="entry name" value="SIGMA70FCT"/>
</dbReference>
<dbReference type="InterPro" id="IPR007630">
    <property type="entry name" value="RNA_pol_sigma70_r4"/>
</dbReference>
<dbReference type="GO" id="GO:0006352">
    <property type="term" value="P:DNA-templated transcription initiation"/>
    <property type="evidence" value="ECO:0007669"/>
    <property type="project" value="InterPro"/>
</dbReference>
<accession>A0A5C5WMT9</accession>
<dbReference type="InterPro" id="IPR013325">
    <property type="entry name" value="RNA_pol_sigma_r2"/>
</dbReference>
<dbReference type="Proteomes" id="UP000316598">
    <property type="component" value="Unassembled WGS sequence"/>
</dbReference>
<name>A0A5C5WMT9_9BACT</name>
<dbReference type="Gene3D" id="1.10.10.10">
    <property type="entry name" value="Winged helix-like DNA-binding domain superfamily/Winged helix DNA-binding domain"/>
    <property type="match status" value="2"/>
</dbReference>
<evidence type="ECO:0000259" key="8">
    <source>
        <dbReference type="PROSITE" id="PS00716"/>
    </source>
</evidence>